<accession>K0S9K0</accession>
<name>K0S9K0_THAOC</name>
<gene>
    <name evidence="1" type="ORF">THAOC_17444</name>
</gene>
<proteinExistence type="predicted"/>
<dbReference type="EMBL" id="AGNL01019245">
    <property type="protein sequence ID" value="EJK61970.1"/>
    <property type="molecule type" value="Genomic_DNA"/>
</dbReference>
<sequence length="37" mass="3933">TLLLETDAGTGGIDQRLGSLDEEAGRRTRGVQGTYLI</sequence>
<protein>
    <submittedName>
        <fullName evidence="1">Uncharacterized protein</fullName>
    </submittedName>
</protein>
<reference evidence="1 2" key="1">
    <citation type="journal article" date="2012" name="Genome Biol.">
        <title>Genome and low-iron response of an oceanic diatom adapted to chronic iron limitation.</title>
        <authorList>
            <person name="Lommer M."/>
            <person name="Specht M."/>
            <person name="Roy A.S."/>
            <person name="Kraemer L."/>
            <person name="Andreson R."/>
            <person name="Gutowska M.A."/>
            <person name="Wolf J."/>
            <person name="Bergner S.V."/>
            <person name="Schilhabel M.B."/>
            <person name="Klostermeier U.C."/>
            <person name="Beiko R.G."/>
            <person name="Rosenstiel P."/>
            <person name="Hippler M."/>
            <person name="Laroche J."/>
        </authorList>
    </citation>
    <scope>NUCLEOTIDE SEQUENCE [LARGE SCALE GENOMIC DNA]</scope>
    <source>
        <strain evidence="1 2">CCMP1005</strain>
    </source>
</reference>
<comment type="caution">
    <text evidence="1">The sequence shown here is derived from an EMBL/GenBank/DDBJ whole genome shotgun (WGS) entry which is preliminary data.</text>
</comment>
<dbReference type="AlphaFoldDB" id="K0S9K0"/>
<keyword evidence="2" id="KW-1185">Reference proteome</keyword>
<feature type="non-terminal residue" evidence="1">
    <location>
        <position position="1"/>
    </location>
</feature>
<evidence type="ECO:0000313" key="2">
    <source>
        <dbReference type="Proteomes" id="UP000266841"/>
    </source>
</evidence>
<dbReference type="Proteomes" id="UP000266841">
    <property type="component" value="Unassembled WGS sequence"/>
</dbReference>
<evidence type="ECO:0000313" key="1">
    <source>
        <dbReference type="EMBL" id="EJK61970.1"/>
    </source>
</evidence>
<organism evidence="1 2">
    <name type="scientific">Thalassiosira oceanica</name>
    <name type="common">Marine diatom</name>
    <dbReference type="NCBI Taxonomy" id="159749"/>
    <lineage>
        <taxon>Eukaryota</taxon>
        <taxon>Sar</taxon>
        <taxon>Stramenopiles</taxon>
        <taxon>Ochrophyta</taxon>
        <taxon>Bacillariophyta</taxon>
        <taxon>Coscinodiscophyceae</taxon>
        <taxon>Thalassiosirophycidae</taxon>
        <taxon>Thalassiosirales</taxon>
        <taxon>Thalassiosiraceae</taxon>
        <taxon>Thalassiosira</taxon>
    </lineage>
</organism>